<keyword evidence="6 9" id="KW-0456">Lyase</keyword>
<dbReference type="InterPro" id="IPR033659">
    <property type="entry name" value="Ferrochelatase_N"/>
</dbReference>
<accession>A0A0G3I7M9</accession>
<dbReference type="GO" id="GO:0006783">
    <property type="term" value="P:heme biosynthetic process"/>
    <property type="evidence" value="ECO:0007669"/>
    <property type="project" value="UniProtKB-UniRule"/>
</dbReference>
<feature type="binding site" evidence="9">
    <location>
        <position position="213"/>
    </location>
    <ligand>
        <name>Fe(2+)</name>
        <dbReference type="ChEBI" id="CHEBI:29033"/>
    </ligand>
</feature>
<keyword evidence="5 9" id="KW-0350">Heme biosynthesis</keyword>
<keyword evidence="2 9" id="KW-0963">Cytoplasm</keyword>
<evidence type="ECO:0000313" key="12">
    <source>
        <dbReference type="Proteomes" id="UP000035503"/>
    </source>
</evidence>
<dbReference type="GO" id="GO:0004325">
    <property type="term" value="F:ferrochelatase activity"/>
    <property type="evidence" value="ECO:0007669"/>
    <property type="project" value="UniProtKB-UniRule"/>
</dbReference>
<dbReference type="GO" id="GO:0046872">
    <property type="term" value="F:metal ion binding"/>
    <property type="evidence" value="ECO:0007669"/>
    <property type="project" value="UniProtKB-KW"/>
</dbReference>
<dbReference type="CDD" id="cd03411">
    <property type="entry name" value="Ferrochelatase_N"/>
    <property type="match status" value="1"/>
</dbReference>
<dbReference type="FunFam" id="3.40.50.1400:FF:000002">
    <property type="entry name" value="Ferrochelatase"/>
    <property type="match status" value="1"/>
</dbReference>
<dbReference type="EC" id="4.98.1.1" evidence="9"/>
<evidence type="ECO:0000256" key="7">
    <source>
        <dbReference type="ARBA" id="ARBA00023244"/>
    </source>
</evidence>
<feature type="binding site" evidence="9">
    <location>
        <position position="294"/>
    </location>
    <ligand>
        <name>Fe(2+)</name>
        <dbReference type="ChEBI" id="CHEBI:29033"/>
    </ligand>
</feature>
<dbReference type="Proteomes" id="UP000035503">
    <property type="component" value="Chromosome"/>
</dbReference>
<dbReference type="RefSeq" id="WP_047263827.1">
    <property type="nucleotide sequence ID" value="NZ_CP004021.1"/>
</dbReference>
<dbReference type="PATRIC" id="fig|1277257.4.peg.88"/>
<evidence type="ECO:0000256" key="8">
    <source>
        <dbReference type="ARBA" id="ARBA00024536"/>
    </source>
</evidence>
<keyword evidence="4 9" id="KW-0408">Iron</keyword>
<evidence type="ECO:0000256" key="1">
    <source>
        <dbReference type="ARBA" id="ARBA00007718"/>
    </source>
</evidence>
<dbReference type="OrthoDB" id="9809741at2"/>
<comment type="pathway">
    <text evidence="9">Porphyrin-containing compound metabolism; protoheme biosynthesis; protoheme from protoporphyrin-IX: step 1/1.</text>
</comment>
<gene>
    <name evidence="9" type="primary">hemH</name>
    <name evidence="11" type="ORF">G293_00385</name>
</gene>
<dbReference type="InterPro" id="IPR001015">
    <property type="entry name" value="Ferrochelatase"/>
</dbReference>
<proteinExistence type="inferred from homology"/>
<organism evidence="11 12">
    <name type="scientific">Candidatus Liberibacter africanus PTSAPSY</name>
    <dbReference type="NCBI Taxonomy" id="1277257"/>
    <lineage>
        <taxon>Bacteria</taxon>
        <taxon>Pseudomonadati</taxon>
        <taxon>Pseudomonadota</taxon>
        <taxon>Alphaproteobacteria</taxon>
        <taxon>Hyphomicrobiales</taxon>
        <taxon>Rhizobiaceae</taxon>
        <taxon>Liberibacter</taxon>
    </lineage>
</organism>
<dbReference type="SUPFAM" id="SSF53800">
    <property type="entry name" value="Chelatase"/>
    <property type="match status" value="1"/>
</dbReference>
<evidence type="ECO:0000256" key="3">
    <source>
        <dbReference type="ARBA" id="ARBA00022723"/>
    </source>
</evidence>
<comment type="catalytic activity">
    <reaction evidence="9">
        <text>heme b + 2 H(+) = protoporphyrin IX + Fe(2+)</text>
        <dbReference type="Rhea" id="RHEA:22584"/>
        <dbReference type="ChEBI" id="CHEBI:15378"/>
        <dbReference type="ChEBI" id="CHEBI:29033"/>
        <dbReference type="ChEBI" id="CHEBI:57306"/>
        <dbReference type="ChEBI" id="CHEBI:60344"/>
        <dbReference type="EC" id="4.98.1.1"/>
    </reaction>
</comment>
<evidence type="ECO:0000256" key="10">
    <source>
        <dbReference type="RuleBase" id="RU004185"/>
    </source>
</evidence>
<reference evidence="11 12" key="1">
    <citation type="journal article" date="2015" name="Genome Announc.">
        <title>Complete Genome Sequence of 'Candidatus Liberibacter africanus,' a Bacterium Associated with Citrus Huanglongbing.</title>
        <authorList>
            <person name="Lin H."/>
            <person name="Pietersen G."/>
            <person name="Han C."/>
            <person name="Read D.A."/>
            <person name="Lou B."/>
            <person name="Gupta G."/>
            <person name="Civerolo E.L."/>
        </authorList>
    </citation>
    <scope>NUCLEOTIDE SEQUENCE [LARGE SCALE GENOMIC DNA]</scope>
    <source>
        <strain evidence="11 12">PTSAPSY</strain>
    </source>
</reference>
<dbReference type="InterPro" id="IPR033644">
    <property type="entry name" value="Ferrochelatase_C"/>
</dbReference>
<dbReference type="EMBL" id="CP004021">
    <property type="protein sequence ID" value="AKK19732.1"/>
    <property type="molecule type" value="Genomic_DNA"/>
</dbReference>
<comment type="subcellular location">
    <subcellularLocation>
        <location evidence="9">Cytoplasm</location>
    </subcellularLocation>
</comment>
<evidence type="ECO:0000256" key="6">
    <source>
        <dbReference type="ARBA" id="ARBA00023239"/>
    </source>
</evidence>
<comment type="function">
    <text evidence="9">Catalyzes the ferrous insertion into protoporphyrin IX.</text>
</comment>
<dbReference type="KEGG" id="lau:G293_00385"/>
<evidence type="ECO:0000256" key="4">
    <source>
        <dbReference type="ARBA" id="ARBA00023004"/>
    </source>
</evidence>
<dbReference type="NCBIfam" id="TIGR00109">
    <property type="entry name" value="hemH"/>
    <property type="match status" value="1"/>
</dbReference>
<dbReference type="Pfam" id="PF00762">
    <property type="entry name" value="Ferrochelatase"/>
    <property type="match status" value="1"/>
</dbReference>
<dbReference type="UniPathway" id="UPA00252">
    <property type="reaction ID" value="UER00325"/>
</dbReference>
<dbReference type="PANTHER" id="PTHR11108:SF1">
    <property type="entry name" value="FERROCHELATASE, MITOCHONDRIAL"/>
    <property type="match status" value="1"/>
</dbReference>
<dbReference type="CDD" id="cd00419">
    <property type="entry name" value="Ferrochelatase_C"/>
    <property type="match status" value="1"/>
</dbReference>
<dbReference type="STRING" id="1277257.G293_00385"/>
<keyword evidence="12" id="KW-1185">Reference proteome</keyword>
<evidence type="ECO:0000256" key="2">
    <source>
        <dbReference type="ARBA" id="ARBA00022490"/>
    </source>
</evidence>
<dbReference type="AlphaFoldDB" id="A0A0G3I7M9"/>
<dbReference type="Gene3D" id="3.40.50.1400">
    <property type="match status" value="2"/>
</dbReference>
<comment type="similarity">
    <text evidence="1 9 10">Belongs to the ferrochelatase family.</text>
</comment>
<protein>
    <recommendedName>
        <fullName evidence="9">Ferrochelatase</fullName>
        <ecNumber evidence="9">4.98.1.1</ecNumber>
    </recommendedName>
    <alternativeName>
        <fullName evidence="9">Heme synthase</fullName>
    </alternativeName>
    <alternativeName>
        <fullName evidence="9">Protoheme ferro-lyase</fullName>
    </alternativeName>
</protein>
<evidence type="ECO:0000313" key="11">
    <source>
        <dbReference type="EMBL" id="AKK19732.1"/>
    </source>
</evidence>
<dbReference type="GO" id="GO:0005737">
    <property type="term" value="C:cytoplasm"/>
    <property type="evidence" value="ECO:0007669"/>
    <property type="project" value="UniProtKB-SubCell"/>
</dbReference>
<evidence type="ECO:0000256" key="5">
    <source>
        <dbReference type="ARBA" id="ARBA00023133"/>
    </source>
</evidence>
<dbReference type="PANTHER" id="PTHR11108">
    <property type="entry name" value="FERROCHELATASE"/>
    <property type="match status" value="1"/>
</dbReference>
<sequence>MKISSSAPQNHPKIKFGKIGILIVNLGTPDGYDFFSLRRYLREFLLDKRVIEISSWIWRPILFGYILNFRPHKIRHGYAKIWNTSKDESILRTHTRDQANDLAKRLKNIPHVIVDWAMRYGKPSINETINRLKKEGCDRLLIFPLYPQYSAATTATVQDKVFQKLMKMRWMPALRTTPPYYDDQSYISALANSVSEHFESLKWDPEMLLVSFHQMPVSYLVKGDPYGCHCYKTARLLKEALGWPDDRFKICFQSRFGKVKCLEPYTDKTVEELARNGVKRMAVITPGFSSDCLETSYEIAHEAEEIFINCGGEQFTQVPCLNSSNLGMDLLEKITRRELMGWI</sequence>
<dbReference type="HAMAP" id="MF_00323">
    <property type="entry name" value="Ferrochelatase"/>
    <property type="match status" value="1"/>
</dbReference>
<keyword evidence="3 9" id="KW-0479">Metal-binding</keyword>
<evidence type="ECO:0000256" key="9">
    <source>
        <dbReference type="HAMAP-Rule" id="MF_00323"/>
    </source>
</evidence>
<keyword evidence="7 9" id="KW-0627">Porphyrin biosynthesis</keyword>
<name>A0A0G3I7M9_LIBAF</name>
<comment type="catalytic activity">
    <reaction evidence="8">
        <text>Fe-coproporphyrin III + 2 H(+) = coproporphyrin III + Fe(2+)</text>
        <dbReference type="Rhea" id="RHEA:49572"/>
        <dbReference type="ChEBI" id="CHEBI:15378"/>
        <dbReference type="ChEBI" id="CHEBI:29033"/>
        <dbReference type="ChEBI" id="CHEBI:68438"/>
        <dbReference type="ChEBI" id="CHEBI:131725"/>
        <dbReference type="EC" id="4.99.1.9"/>
    </reaction>
    <physiologicalReaction direction="right-to-left" evidence="8">
        <dbReference type="Rhea" id="RHEA:49574"/>
    </physiologicalReaction>
</comment>